<proteinExistence type="predicted"/>
<dbReference type="STRING" id="656914.SAMN00017405_1052"/>
<keyword evidence="2" id="KW-1185">Reference proteome</keyword>
<evidence type="ECO:0000313" key="2">
    <source>
        <dbReference type="Proteomes" id="UP000192731"/>
    </source>
</evidence>
<organism evidence="1 2">
    <name type="scientific">Desulfonispora thiosulfatigenes DSM 11270</name>
    <dbReference type="NCBI Taxonomy" id="656914"/>
    <lineage>
        <taxon>Bacteria</taxon>
        <taxon>Bacillati</taxon>
        <taxon>Bacillota</taxon>
        <taxon>Clostridia</taxon>
        <taxon>Eubacteriales</taxon>
        <taxon>Peptococcaceae</taxon>
        <taxon>Desulfonispora</taxon>
    </lineage>
</organism>
<protein>
    <submittedName>
        <fullName evidence="1">Uncharacterized protein</fullName>
    </submittedName>
</protein>
<dbReference type="RefSeq" id="WP_084052294.1">
    <property type="nucleotide sequence ID" value="NZ_FWWT01000008.1"/>
</dbReference>
<dbReference type="AlphaFoldDB" id="A0A1W1UQZ1"/>
<name>A0A1W1UQZ1_DESTI</name>
<dbReference type="OrthoDB" id="9969282at2"/>
<reference evidence="1 2" key="1">
    <citation type="submission" date="2017-04" db="EMBL/GenBank/DDBJ databases">
        <authorList>
            <person name="Afonso C.L."/>
            <person name="Miller P.J."/>
            <person name="Scott M.A."/>
            <person name="Spackman E."/>
            <person name="Goraichik I."/>
            <person name="Dimitrov K.M."/>
            <person name="Suarez D.L."/>
            <person name="Swayne D.E."/>
        </authorList>
    </citation>
    <scope>NUCLEOTIDE SEQUENCE [LARGE SCALE GENOMIC DNA]</scope>
    <source>
        <strain evidence="1 2">DSM 11270</strain>
    </source>
</reference>
<gene>
    <name evidence="1" type="ORF">SAMN00017405_1052</name>
</gene>
<accession>A0A1W1UQZ1</accession>
<evidence type="ECO:0000313" key="1">
    <source>
        <dbReference type="EMBL" id="SMB83522.1"/>
    </source>
</evidence>
<sequence>MNKKAKILLISVLGILMILLLTALIFLVSVRGEFVKHLDEKYPDLSFTVGIAKIDPIYDSFYAEVTCLDDYTPFLISRGFKSQDIYEDYLECKSQNGYNSKINNVFYMSEIESKIKSVTGLGKEFFTNDAIYTQINIYLVDNAEHISVAKKAMNLLDEHNISAETIILTYEKDNHVYEIWLSSDDYSLTENEIEEKVKKIK</sequence>
<dbReference type="EMBL" id="FWWT01000008">
    <property type="protein sequence ID" value="SMB83522.1"/>
    <property type="molecule type" value="Genomic_DNA"/>
</dbReference>
<dbReference type="Proteomes" id="UP000192731">
    <property type="component" value="Unassembled WGS sequence"/>
</dbReference>